<gene>
    <name evidence="2" type="ORF">FKG95_29365</name>
</gene>
<reference evidence="2 3" key="1">
    <citation type="submission" date="2019-06" db="EMBL/GenBank/DDBJ databases">
        <title>Whole genome sequence for Rhodospirillaceae sp. R148.</title>
        <authorList>
            <person name="Wang G."/>
        </authorList>
    </citation>
    <scope>NUCLEOTIDE SEQUENCE [LARGE SCALE GENOMIC DNA]</scope>
    <source>
        <strain evidence="2 3">R148</strain>
    </source>
</reference>
<dbReference type="PROSITE" id="PS51186">
    <property type="entry name" value="GNAT"/>
    <property type="match status" value="1"/>
</dbReference>
<proteinExistence type="predicted"/>
<keyword evidence="3" id="KW-1185">Reference proteome</keyword>
<dbReference type="EMBL" id="VHSH01000026">
    <property type="protein sequence ID" value="TQV68032.1"/>
    <property type="molecule type" value="Genomic_DNA"/>
</dbReference>
<protein>
    <submittedName>
        <fullName evidence="2">GNAT family N-acetyltransferase</fullName>
    </submittedName>
</protein>
<name>A0A545SST6_9PROT</name>
<sequence length="161" mass="17508">MRDEADIENGASYHRSVAGFVEAALEIRKAITPDEIARAVTIDEALLGSNDRADYITSVAEKGGLSVAALRGEVQAFCCLDHGYFFGKAFISLLIVSRDARRLGLGAGLLLHNASAHPEVWTSTNQSNSAMRKLLDKAGWRYCGELSGLDEGDPERFYRTA</sequence>
<dbReference type="OrthoDB" id="2135706at2"/>
<evidence type="ECO:0000259" key="1">
    <source>
        <dbReference type="PROSITE" id="PS51186"/>
    </source>
</evidence>
<dbReference type="GO" id="GO:0016747">
    <property type="term" value="F:acyltransferase activity, transferring groups other than amino-acyl groups"/>
    <property type="evidence" value="ECO:0007669"/>
    <property type="project" value="InterPro"/>
</dbReference>
<dbReference type="InterPro" id="IPR016181">
    <property type="entry name" value="Acyl_CoA_acyltransferase"/>
</dbReference>
<dbReference type="InterPro" id="IPR000182">
    <property type="entry name" value="GNAT_dom"/>
</dbReference>
<dbReference type="Gene3D" id="3.40.630.30">
    <property type="match status" value="1"/>
</dbReference>
<organism evidence="2 3">
    <name type="scientific">Denitrobaculum tricleocarpae</name>
    <dbReference type="NCBI Taxonomy" id="2591009"/>
    <lineage>
        <taxon>Bacteria</taxon>
        <taxon>Pseudomonadati</taxon>
        <taxon>Pseudomonadota</taxon>
        <taxon>Alphaproteobacteria</taxon>
        <taxon>Rhodospirillales</taxon>
        <taxon>Rhodospirillaceae</taxon>
        <taxon>Denitrobaculum</taxon>
    </lineage>
</organism>
<dbReference type="Pfam" id="PF00583">
    <property type="entry name" value="Acetyltransf_1"/>
    <property type="match status" value="1"/>
</dbReference>
<dbReference type="Proteomes" id="UP000315252">
    <property type="component" value="Unassembled WGS sequence"/>
</dbReference>
<comment type="caution">
    <text evidence="2">The sequence shown here is derived from an EMBL/GenBank/DDBJ whole genome shotgun (WGS) entry which is preliminary data.</text>
</comment>
<dbReference type="AlphaFoldDB" id="A0A545SST6"/>
<keyword evidence="2" id="KW-0808">Transferase</keyword>
<evidence type="ECO:0000313" key="2">
    <source>
        <dbReference type="EMBL" id="TQV68032.1"/>
    </source>
</evidence>
<accession>A0A545SST6</accession>
<evidence type="ECO:0000313" key="3">
    <source>
        <dbReference type="Proteomes" id="UP000315252"/>
    </source>
</evidence>
<feature type="domain" description="N-acetyltransferase" evidence="1">
    <location>
        <begin position="25"/>
        <end position="160"/>
    </location>
</feature>
<dbReference type="SUPFAM" id="SSF55729">
    <property type="entry name" value="Acyl-CoA N-acyltransferases (Nat)"/>
    <property type="match status" value="1"/>
</dbReference>
<dbReference type="RefSeq" id="WP_142900034.1">
    <property type="nucleotide sequence ID" value="NZ_ML660077.1"/>
</dbReference>